<dbReference type="EMBL" id="OU898280">
    <property type="protein sequence ID" value="CAG9834503.1"/>
    <property type="molecule type" value="Genomic_DNA"/>
</dbReference>
<evidence type="ECO:0008006" key="3">
    <source>
        <dbReference type="Google" id="ProtNLM"/>
    </source>
</evidence>
<protein>
    <recommendedName>
        <fullName evidence="3">Reverse transcriptase domain-containing protein</fullName>
    </recommendedName>
</protein>
<accession>A0A9N9T2V7</accession>
<name>A0A9N9T2V7_DIABA</name>
<dbReference type="PANTHER" id="PTHR47027:SF20">
    <property type="entry name" value="REVERSE TRANSCRIPTASE-LIKE PROTEIN WITH RNA-DIRECTED DNA POLYMERASE DOMAIN"/>
    <property type="match status" value="1"/>
</dbReference>
<gene>
    <name evidence="1" type="ORF">DIABBA_LOCUS7800</name>
</gene>
<reference evidence="1" key="1">
    <citation type="submission" date="2022-01" db="EMBL/GenBank/DDBJ databases">
        <authorList>
            <person name="King R."/>
        </authorList>
    </citation>
    <scope>NUCLEOTIDE SEQUENCE</scope>
</reference>
<evidence type="ECO:0000313" key="1">
    <source>
        <dbReference type="EMBL" id="CAG9834503.1"/>
    </source>
</evidence>
<evidence type="ECO:0000313" key="2">
    <source>
        <dbReference type="Proteomes" id="UP001153709"/>
    </source>
</evidence>
<keyword evidence="2" id="KW-1185">Reference proteome</keyword>
<dbReference type="OrthoDB" id="6631388at2759"/>
<proteinExistence type="predicted"/>
<sequence>MVIADSLEGLQRQMDRINEYSEQYGLNINTHKTKQMIISKENINGAHLYINGTQIERLKQYCYLETIINEQWSNLQEIKCRMGKARMVFNKMSAIFKSHNISLDTKMRHLRCYVLSVLLYGAEAWTVTDTTIKKREAVEMRLYIRMLRISWTARITNKEGTRDFVYNQTHKIAISGTRYEK</sequence>
<dbReference type="AlphaFoldDB" id="A0A9N9T2V7"/>
<dbReference type="Proteomes" id="UP001153709">
    <property type="component" value="Chromosome 5"/>
</dbReference>
<dbReference type="PANTHER" id="PTHR47027">
    <property type="entry name" value="REVERSE TRANSCRIPTASE DOMAIN-CONTAINING PROTEIN"/>
    <property type="match status" value="1"/>
</dbReference>
<organism evidence="1 2">
    <name type="scientific">Diabrotica balteata</name>
    <name type="common">Banded cucumber beetle</name>
    <dbReference type="NCBI Taxonomy" id="107213"/>
    <lineage>
        <taxon>Eukaryota</taxon>
        <taxon>Metazoa</taxon>
        <taxon>Ecdysozoa</taxon>
        <taxon>Arthropoda</taxon>
        <taxon>Hexapoda</taxon>
        <taxon>Insecta</taxon>
        <taxon>Pterygota</taxon>
        <taxon>Neoptera</taxon>
        <taxon>Endopterygota</taxon>
        <taxon>Coleoptera</taxon>
        <taxon>Polyphaga</taxon>
        <taxon>Cucujiformia</taxon>
        <taxon>Chrysomeloidea</taxon>
        <taxon>Chrysomelidae</taxon>
        <taxon>Galerucinae</taxon>
        <taxon>Diabroticina</taxon>
        <taxon>Diabroticites</taxon>
        <taxon>Diabrotica</taxon>
    </lineage>
</organism>